<keyword evidence="9" id="KW-1185">Reference proteome</keyword>
<comment type="caution">
    <text evidence="8">The sequence shown here is derived from an EMBL/GenBank/DDBJ whole genome shotgun (WGS) entry which is preliminary data.</text>
</comment>
<gene>
    <name evidence="8" type="ORF">C7443_10623</name>
</gene>
<keyword evidence="5 7" id="KW-1133">Transmembrane helix</keyword>
<dbReference type="PANTHER" id="PTHR33508:SF1">
    <property type="entry name" value="UPF0056 MEMBRANE PROTEIN YHCE"/>
    <property type="match status" value="1"/>
</dbReference>
<reference evidence="8 9" key="1">
    <citation type="submission" date="2018-05" db="EMBL/GenBank/DDBJ databases">
        <title>Genomic Encyclopedia of Type Strains, Phase IV (KMG-IV): sequencing the most valuable type-strain genomes for metagenomic binning, comparative biology and taxonomic classification.</title>
        <authorList>
            <person name="Goeker M."/>
        </authorList>
    </citation>
    <scope>NUCLEOTIDE SEQUENCE [LARGE SCALE GENOMIC DNA]</scope>
    <source>
        <strain evidence="8 9">DSM 23606</strain>
    </source>
</reference>
<name>A0A317MTT8_9GAMM</name>
<dbReference type="OrthoDB" id="21094at2"/>
<feature type="transmembrane region" description="Helical" evidence="7">
    <location>
        <begin position="187"/>
        <end position="208"/>
    </location>
</feature>
<feature type="transmembrane region" description="Helical" evidence="7">
    <location>
        <begin position="6"/>
        <end position="31"/>
    </location>
</feature>
<evidence type="ECO:0000256" key="7">
    <source>
        <dbReference type="RuleBase" id="RU362048"/>
    </source>
</evidence>
<proteinExistence type="inferred from homology"/>
<dbReference type="EMBL" id="QGTJ01000006">
    <property type="protein sequence ID" value="PWV61009.1"/>
    <property type="molecule type" value="Genomic_DNA"/>
</dbReference>
<dbReference type="AlphaFoldDB" id="A0A317MTT8"/>
<keyword evidence="6 7" id="KW-0472">Membrane</keyword>
<evidence type="ECO:0000313" key="9">
    <source>
        <dbReference type="Proteomes" id="UP000246569"/>
    </source>
</evidence>
<feature type="transmembrane region" description="Helical" evidence="7">
    <location>
        <begin position="67"/>
        <end position="92"/>
    </location>
</feature>
<protein>
    <recommendedName>
        <fullName evidence="7">UPF0056 membrane protein</fullName>
    </recommendedName>
</protein>
<dbReference type="Proteomes" id="UP000246569">
    <property type="component" value="Unassembled WGS sequence"/>
</dbReference>
<dbReference type="NCBIfam" id="TIGR00427">
    <property type="entry name" value="NAAT family transporter"/>
    <property type="match status" value="1"/>
</dbReference>
<keyword evidence="3" id="KW-1003">Cell membrane</keyword>
<evidence type="ECO:0000256" key="4">
    <source>
        <dbReference type="ARBA" id="ARBA00022692"/>
    </source>
</evidence>
<keyword evidence="4 7" id="KW-0812">Transmembrane</keyword>
<evidence type="ECO:0000256" key="3">
    <source>
        <dbReference type="ARBA" id="ARBA00022475"/>
    </source>
</evidence>
<feature type="transmembrane region" description="Helical" evidence="7">
    <location>
        <begin position="43"/>
        <end position="61"/>
    </location>
</feature>
<feature type="transmembrane region" description="Helical" evidence="7">
    <location>
        <begin position="113"/>
        <end position="141"/>
    </location>
</feature>
<dbReference type="InterPro" id="IPR002771">
    <property type="entry name" value="Multi_antbiot-R_MarC"/>
</dbReference>
<organism evidence="8 9">
    <name type="scientific">Plasticicumulans acidivorans</name>
    <dbReference type="NCBI Taxonomy" id="886464"/>
    <lineage>
        <taxon>Bacteria</taxon>
        <taxon>Pseudomonadati</taxon>
        <taxon>Pseudomonadota</taxon>
        <taxon>Gammaproteobacteria</taxon>
        <taxon>Candidatus Competibacteraceae</taxon>
        <taxon>Plasticicumulans</taxon>
    </lineage>
</organism>
<feature type="transmembrane region" description="Helical" evidence="7">
    <location>
        <begin position="147"/>
        <end position="167"/>
    </location>
</feature>
<evidence type="ECO:0000256" key="5">
    <source>
        <dbReference type="ARBA" id="ARBA00022989"/>
    </source>
</evidence>
<accession>A0A317MTT8</accession>
<dbReference type="Pfam" id="PF01914">
    <property type="entry name" value="MarC"/>
    <property type="match status" value="1"/>
</dbReference>
<comment type="subcellular location">
    <subcellularLocation>
        <location evidence="1 7">Cell membrane</location>
        <topology evidence="1 7">Multi-pass membrane protein</topology>
    </subcellularLocation>
</comment>
<dbReference type="GO" id="GO:0005886">
    <property type="term" value="C:plasma membrane"/>
    <property type="evidence" value="ECO:0007669"/>
    <property type="project" value="UniProtKB-SubCell"/>
</dbReference>
<evidence type="ECO:0000256" key="6">
    <source>
        <dbReference type="ARBA" id="ARBA00023136"/>
    </source>
</evidence>
<sequence>MENATIHFTTVFMAFFAIMNPIANAPMFVGLTDELDPATRRQVAWRAVLLAFVIAAAFALLGREIFAAFGITLPAFRIAGGLLVGLVGYHMLQGQASSVRHPSSEDNEQSRNAAVDIWITPLALPLLAGPGTLATAMNFAAEATLPATIRVLAALALVCMLCLIAFLGSDSLIRFLGRNAIKVVSRLMGLILAVIGVQMLIEGIRGAIAAS</sequence>
<evidence type="ECO:0000313" key="8">
    <source>
        <dbReference type="EMBL" id="PWV61009.1"/>
    </source>
</evidence>
<evidence type="ECO:0000256" key="1">
    <source>
        <dbReference type="ARBA" id="ARBA00004651"/>
    </source>
</evidence>
<dbReference type="RefSeq" id="WP_110018690.1">
    <property type="nucleotide sequence ID" value="NZ_QGTJ01000006.1"/>
</dbReference>
<dbReference type="PANTHER" id="PTHR33508">
    <property type="entry name" value="UPF0056 MEMBRANE PROTEIN YHCE"/>
    <property type="match status" value="1"/>
</dbReference>
<evidence type="ECO:0000256" key="2">
    <source>
        <dbReference type="ARBA" id="ARBA00009784"/>
    </source>
</evidence>
<comment type="similarity">
    <text evidence="2 7">Belongs to the UPF0056 (MarC) family.</text>
</comment>